<sequence>MHIVCSLLLKEIDKGLTKKDLQKLKDTQFEWPSVVLADEFPPLPKNITKIFIQTFFRSKGYSYAVEEGIRIGQHVWFRFVVYAALIAFATSHVIRVFTCACSAAPGRKRSSKLLCRMPFGERLRLVEKLGHLLKGQSPQVKLINLAELQPSPKLPQCSKGPIQPRLLTPRLVRLKP</sequence>
<protein>
    <submittedName>
        <fullName evidence="1">Uncharacterized protein</fullName>
    </submittedName>
</protein>
<gene>
    <name evidence="1" type="ORF">BAE44_0025288</name>
</gene>
<reference evidence="1 2" key="1">
    <citation type="submission" date="2016-09" db="EMBL/GenBank/DDBJ databases">
        <title>The draft genome of Dichanthelium oligosanthes: A C3 panicoid grass species.</title>
        <authorList>
            <person name="Studer A.J."/>
            <person name="Schnable J.C."/>
            <person name="Brutnell T.P."/>
        </authorList>
    </citation>
    <scope>NUCLEOTIDE SEQUENCE [LARGE SCALE GENOMIC DNA]</scope>
    <source>
        <strain evidence="2">cv. Kellogg 1175</strain>
        <tissue evidence="1">Leaf</tissue>
    </source>
</reference>
<organism evidence="1 2">
    <name type="scientific">Dichanthelium oligosanthes</name>
    <dbReference type="NCBI Taxonomy" id="888268"/>
    <lineage>
        <taxon>Eukaryota</taxon>
        <taxon>Viridiplantae</taxon>
        <taxon>Streptophyta</taxon>
        <taxon>Embryophyta</taxon>
        <taxon>Tracheophyta</taxon>
        <taxon>Spermatophyta</taxon>
        <taxon>Magnoliopsida</taxon>
        <taxon>Liliopsida</taxon>
        <taxon>Poales</taxon>
        <taxon>Poaceae</taxon>
        <taxon>PACMAD clade</taxon>
        <taxon>Panicoideae</taxon>
        <taxon>Panicodae</taxon>
        <taxon>Paniceae</taxon>
        <taxon>Dichantheliinae</taxon>
        <taxon>Dichanthelium</taxon>
    </lineage>
</organism>
<comment type="caution">
    <text evidence="1">The sequence shown here is derived from an EMBL/GenBank/DDBJ whole genome shotgun (WGS) entry which is preliminary data.</text>
</comment>
<evidence type="ECO:0000313" key="1">
    <source>
        <dbReference type="EMBL" id="OEL13693.1"/>
    </source>
</evidence>
<accession>A0A1E5ULE7</accession>
<dbReference type="EMBL" id="LWDX02072605">
    <property type="protein sequence ID" value="OEL13693.1"/>
    <property type="molecule type" value="Genomic_DNA"/>
</dbReference>
<dbReference type="AlphaFoldDB" id="A0A1E5ULE7"/>
<name>A0A1E5ULE7_9POAL</name>
<keyword evidence="2" id="KW-1185">Reference proteome</keyword>
<dbReference type="Proteomes" id="UP000095767">
    <property type="component" value="Unassembled WGS sequence"/>
</dbReference>
<proteinExistence type="predicted"/>
<evidence type="ECO:0000313" key="2">
    <source>
        <dbReference type="Proteomes" id="UP000095767"/>
    </source>
</evidence>